<dbReference type="InterPro" id="IPR024004">
    <property type="entry name" value="PEP-CTERM/XrtA_GlycosylTrfase"/>
</dbReference>
<dbReference type="CDD" id="cd03794">
    <property type="entry name" value="GT4_WbuB-like"/>
    <property type="match status" value="1"/>
</dbReference>
<dbReference type="Pfam" id="PF13692">
    <property type="entry name" value="Glyco_trans_1_4"/>
    <property type="match status" value="1"/>
</dbReference>
<dbReference type="eggNOG" id="COG0438">
    <property type="taxonomic scope" value="Bacteria"/>
</dbReference>
<dbReference type="SUPFAM" id="SSF53756">
    <property type="entry name" value="UDP-Glycosyltransferase/glycogen phosphorylase"/>
    <property type="match status" value="1"/>
</dbReference>
<reference evidence="2 3" key="1">
    <citation type="journal article" date="2006" name="Nat. Biotechnol.">
        <title>Complete genome of the mutualistic, N2-fixing grass endophyte Azoarcus sp. strain BH72.</title>
        <authorList>
            <person name="Krause A."/>
            <person name="Ramakumar A."/>
            <person name="Bartels D."/>
            <person name="Battistoni F."/>
            <person name="Bekel T."/>
            <person name="Boch J."/>
            <person name="Boehm M."/>
            <person name="Friedrich F."/>
            <person name="Hurek T."/>
            <person name="Krause L."/>
            <person name="Linke B."/>
            <person name="McHardy A.C."/>
            <person name="Sarkar A."/>
            <person name="Schneiker S."/>
            <person name="Syed A.A."/>
            <person name="Thauer R."/>
            <person name="Vorhoelter F.-J."/>
            <person name="Weidner S."/>
            <person name="Puehler A."/>
            <person name="Reinhold-Hurek B."/>
            <person name="Kaiser O."/>
            <person name="Goesmann A."/>
        </authorList>
    </citation>
    <scope>NUCLEOTIDE SEQUENCE [LARGE SCALE GENOMIC DNA]</scope>
    <source>
        <strain evidence="2 3">BH72</strain>
    </source>
</reference>
<dbReference type="PANTHER" id="PTHR45947:SF3">
    <property type="entry name" value="SULFOQUINOVOSYL TRANSFERASE SQD2"/>
    <property type="match status" value="1"/>
</dbReference>
<proteinExistence type="predicted"/>
<gene>
    <name evidence="2" type="ordered locus">azo3272</name>
</gene>
<dbReference type="GO" id="GO:0016758">
    <property type="term" value="F:hexosyltransferase activity"/>
    <property type="evidence" value="ECO:0007669"/>
    <property type="project" value="TreeGrafter"/>
</dbReference>
<accession>A1KAN2</accession>
<dbReference type="AlphaFoldDB" id="A1KAN2"/>
<evidence type="ECO:0000313" key="3">
    <source>
        <dbReference type="Proteomes" id="UP000002588"/>
    </source>
</evidence>
<dbReference type="NCBIfam" id="TIGR04063">
    <property type="entry name" value="stp3"/>
    <property type="match status" value="1"/>
</dbReference>
<dbReference type="EMBL" id="AM406670">
    <property type="protein sequence ID" value="CAL95888.1"/>
    <property type="molecule type" value="Genomic_DNA"/>
</dbReference>
<dbReference type="STRING" id="62928.azo3272"/>
<dbReference type="InterPro" id="IPR028098">
    <property type="entry name" value="Glyco_trans_4-like_N"/>
</dbReference>
<dbReference type="InterPro" id="IPR050194">
    <property type="entry name" value="Glycosyltransferase_grp1"/>
</dbReference>
<keyword evidence="2" id="KW-0808">Transferase</keyword>
<dbReference type="HOGENOM" id="CLU_009583_2_2_4"/>
<dbReference type="PANTHER" id="PTHR45947">
    <property type="entry name" value="SULFOQUINOVOSYL TRANSFERASE SQD2"/>
    <property type="match status" value="1"/>
</dbReference>
<dbReference type="Pfam" id="PF13579">
    <property type="entry name" value="Glyco_trans_4_4"/>
    <property type="match status" value="1"/>
</dbReference>
<keyword evidence="3" id="KW-1185">Reference proteome</keyword>
<feature type="domain" description="Glycosyltransferase subfamily 4-like N-terminal" evidence="1">
    <location>
        <begin position="30"/>
        <end position="197"/>
    </location>
</feature>
<name>A1KAN2_AZOSB</name>
<dbReference type="CAZy" id="GT4">
    <property type="family name" value="Glycosyltransferase Family 4"/>
</dbReference>
<protein>
    <submittedName>
        <fullName evidence="2">Glycosyltransferase</fullName>
        <ecNumber evidence="2">2.4.1.-</ecNumber>
    </submittedName>
</protein>
<dbReference type="KEGG" id="azo:azo3272"/>
<sequence length="419" mass="46143">MLPAPILRSPEDIPVRILHILDHSLPLHSGYTFRTAAILREQRALGWETFHLTTPKQGFSAATEEEADGLLFHRTPAPNGAGLVSQMRLTAARLDELVGTLRPDVVHAHSPVLNVLPALWVARRRGLPVVYEMRASWEDAAVDHGTTTEGSLRYRVSRALESFALHRADQVTTICEGLRGDITVRGVAADKVTVIPNAVDADSFRFGAQADAALRQQLGLEGCTVIGFAGSFYGYEGLSLLVSALARLVERFPAVRLLLVGGGVQEAALRAQAQEQGVAERVVFTGRVPHAEVQRYYELIDVLAYPRLPIRLTELVTPLKPLEAMAQGRMFVASDVGGHRELVRHGETGFLFEAGKVDALADAITAVLENRAQWPAIRAQARAFVERERTWKNSVARYREVYRRALASRGRDMTLAEAR</sequence>
<keyword evidence="2" id="KW-0328">Glycosyltransferase</keyword>
<dbReference type="Gene3D" id="3.40.50.2000">
    <property type="entry name" value="Glycogen Phosphorylase B"/>
    <property type="match status" value="2"/>
</dbReference>
<evidence type="ECO:0000259" key="1">
    <source>
        <dbReference type="Pfam" id="PF13579"/>
    </source>
</evidence>
<organism evidence="2 3">
    <name type="scientific">Azoarcus sp. (strain BH72)</name>
    <dbReference type="NCBI Taxonomy" id="418699"/>
    <lineage>
        <taxon>Bacteria</taxon>
        <taxon>Pseudomonadati</taxon>
        <taxon>Pseudomonadota</taxon>
        <taxon>Betaproteobacteria</taxon>
        <taxon>Rhodocyclales</taxon>
        <taxon>Zoogloeaceae</taxon>
        <taxon>Azoarcus</taxon>
    </lineage>
</organism>
<dbReference type="EC" id="2.4.1.-" evidence="2"/>
<dbReference type="Proteomes" id="UP000002588">
    <property type="component" value="Chromosome"/>
</dbReference>
<evidence type="ECO:0000313" key="2">
    <source>
        <dbReference type="EMBL" id="CAL95888.1"/>
    </source>
</evidence>